<proteinExistence type="predicted"/>
<reference evidence="1 2" key="1">
    <citation type="submission" date="2018-10" db="EMBL/GenBank/DDBJ databases">
        <title>A high-quality apple genome assembly.</title>
        <authorList>
            <person name="Hu J."/>
        </authorList>
    </citation>
    <scope>NUCLEOTIDE SEQUENCE [LARGE SCALE GENOMIC DNA]</scope>
    <source>
        <strain evidence="2">cv. HFTH1</strain>
        <tissue evidence="1">Young leaf</tissue>
    </source>
</reference>
<dbReference type="Proteomes" id="UP000290289">
    <property type="component" value="Chromosome 15"/>
</dbReference>
<dbReference type="AlphaFoldDB" id="A0A498HNW8"/>
<sequence>MWRQWPLHYPIQNFILESVSLNIMATPQDSSNDLFEIWLVIQDSNEHLASIIEVSFTHVRGQANGFVHHLARFALLSGSNCNLFEEPPDLISDLLYEEPLV</sequence>
<protein>
    <recommendedName>
        <fullName evidence="3">RNase H type-1 domain-containing protein</fullName>
    </recommendedName>
</protein>
<evidence type="ECO:0000313" key="2">
    <source>
        <dbReference type="Proteomes" id="UP000290289"/>
    </source>
</evidence>
<gene>
    <name evidence="1" type="ORF">DVH24_012114</name>
</gene>
<accession>A0A498HNW8</accession>
<organism evidence="1 2">
    <name type="scientific">Malus domestica</name>
    <name type="common">Apple</name>
    <name type="synonym">Pyrus malus</name>
    <dbReference type="NCBI Taxonomy" id="3750"/>
    <lineage>
        <taxon>Eukaryota</taxon>
        <taxon>Viridiplantae</taxon>
        <taxon>Streptophyta</taxon>
        <taxon>Embryophyta</taxon>
        <taxon>Tracheophyta</taxon>
        <taxon>Spermatophyta</taxon>
        <taxon>Magnoliopsida</taxon>
        <taxon>eudicotyledons</taxon>
        <taxon>Gunneridae</taxon>
        <taxon>Pentapetalae</taxon>
        <taxon>rosids</taxon>
        <taxon>fabids</taxon>
        <taxon>Rosales</taxon>
        <taxon>Rosaceae</taxon>
        <taxon>Amygdaloideae</taxon>
        <taxon>Maleae</taxon>
        <taxon>Malus</taxon>
    </lineage>
</organism>
<name>A0A498HNW8_MALDO</name>
<dbReference type="EMBL" id="RDQH01000341">
    <property type="protein sequence ID" value="RXH72430.1"/>
    <property type="molecule type" value="Genomic_DNA"/>
</dbReference>
<comment type="caution">
    <text evidence="1">The sequence shown here is derived from an EMBL/GenBank/DDBJ whole genome shotgun (WGS) entry which is preliminary data.</text>
</comment>
<keyword evidence="2" id="KW-1185">Reference proteome</keyword>
<evidence type="ECO:0008006" key="3">
    <source>
        <dbReference type="Google" id="ProtNLM"/>
    </source>
</evidence>
<evidence type="ECO:0000313" key="1">
    <source>
        <dbReference type="EMBL" id="RXH72430.1"/>
    </source>
</evidence>